<dbReference type="PANTHER" id="PTHR34612:SF2">
    <property type="entry name" value="GLYCOSIDE HYDROLASE 131 CATALYTIC N-TERMINAL DOMAIN-CONTAINING PROTEIN"/>
    <property type="match status" value="1"/>
</dbReference>
<evidence type="ECO:0000259" key="1">
    <source>
        <dbReference type="Pfam" id="PF18271"/>
    </source>
</evidence>
<dbReference type="PANTHER" id="PTHR34612">
    <property type="entry name" value="GH131_N DOMAIN-CONTAINING PROTEIN"/>
    <property type="match status" value="1"/>
</dbReference>
<evidence type="ECO:0000313" key="2">
    <source>
        <dbReference type="EMBL" id="OHE90451.1"/>
    </source>
</evidence>
<name>A0A1G4AMV4_9PEZI</name>
<dbReference type="RefSeq" id="XP_022467628.1">
    <property type="nucleotide sequence ID" value="XM_022625859.1"/>
</dbReference>
<accession>A0A1G4AMV4</accession>
<evidence type="ECO:0000313" key="3">
    <source>
        <dbReference type="Proteomes" id="UP000176998"/>
    </source>
</evidence>
<dbReference type="OrthoDB" id="5283326at2759"/>
<dbReference type="STRING" id="1209926.A0A1G4AMV4"/>
<dbReference type="EMBL" id="MJBS01000258">
    <property type="protein sequence ID" value="OHE90451.1"/>
    <property type="molecule type" value="Genomic_DNA"/>
</dbReference>
<reference evidence="2 3" key="1">
    <citation type="submission" date="2016-09" db="EMBL/GenBank/DDBJ databases">
        <authorList>
            <person name="Capua I."/>
            <person name="De Benedictis P."/>
            <person name="Joannis T."/>
            <person name="Lombin L.H."/>
            <person name="Cattoli G."/>
        </authorList>
    </citation>
    <scope>NUCLEOTIDE SEQUENCE [LARGE SCALE GENOMIC DNA]</scope>
    <source>
        <strain evidence="2 3">IMI 309357</strain>
    </source>
</reference>
<sequence length="117" mass="12733">MGFRRAELIPSSNSGMVESTVGFKTLQISLSKDVQNPLNLSLKYQLVFLESSDFSTNQVFPKTGTNLGSDATVDPDTLQLFGNVDTKTAQPVLLSNPFTEKAVHNFGVTTDYNANTI</sequence>
<proteinExistence type="predicted"/>
<dbReference type="Gene3D" id="2.60.120.1160">
    <property type="match status" value="1"/>
</dbReference>
<dbReference type="AlphaFoldDB" id="A0A1G4AMV4"/>
<dbReference type="Proteomes" id="UP000176998">
    <property type="component" value="Unassembled WGS sequence"/>
</dbReference>
<dbReference type="Pfam" id="PF18271">
    <property type="entry name" value="GH131_N"/>
    <property type="match status" value="1"/>
</dbReference>
<dbReference type="InterPro" id="IPR041524">
    <property type="entry name" value="GH131_N"/>
</dbReference>
<gene>
    <name evidence="2" type="ORF">CORC01_14248</name>
</gene>
<dbReference type="GeneID" id="34567369"/>
<protein>
    <recommendedName>
        <fullName evidence="1">Glycoside hydrolase 131 catalytic N-terminal domain-containing protein</fullName>
    </recommendedName>
</protein>
<organism evidence="2 3">
    <name type="scientific">Colletotrichum orchidophilum</name>
    <dbReference type="NCBI Taxonomy" id="1209926"/>
    <lineage>
        <taxon>Eukaryota</taxon>
        <taxon>Fungi</taxon>
        <taxon>Dikarya</taxon>
        <taxon>Ascomycota</taxon>
        <taxon>Pezizomycotina</taxon>
        <taxon>Sordariomycetes</taxon>
        <taxon>Hypocreomycetidae</taxon>
        <taxon>Glomerellales</taxon>
        <taxon>Glomerellaceae</taxon>
        <taxon>Colletotrichum</taxon>
    </lineage>
</organism>
<keyword evidence="3" id="KW-1185">Reference proteome</keyword>
<comment type="caution">
    <text evidence="2">The sequence shown here is derived from an EMBL/GenBank/DDBJ whole genome shotgun (WGS) entry which is preliminary data.</text>
</comment>
<feature type="domain" description="Glycoside hydrolase 131 catalytic N-terminal" evidence="1">
    <location>
        <begin position="2"/>
        <end position="117"/>
    </location>
</feature>